<dbReference type="EMBL" id="CP003282">
    <property type="protein sequence ID" value="AFG37883.1"/>
    <property type="molecule type" value="Genomic_DNA"/>
</dbReference>
<feature type="active site" description="Cysteine sulfenic acid (-SOH) intermediate" evidence="6">
    <location>
        <position position="60"/>
    </location>
</feature>
<sequence>MATITLKGNPIETIGQLPAVGSSAPDFVLTNADLQDVGLADFAGKKKILNIVPSLETSVCSASARRFEQEIARYPDAVVLTISCDLPFAQKRFCQAESISQVITLSQLRDRSFGRDYGVEITTGPMKGLTSRAVVVLDRDNTVVYTEQVPEIGQEPDYQKALSAL</sequence>
<feature type="disulfide bond" description="Redox-active" evidence="6">
    <location>
        <begin position="60"/>
        <end position="94"/>
    </location>
</feature>
<dbReference type="InterPro" id="IPR036249">
    <property type="entry name" value="Thioredoxin-like_sf"/>
</dbReference>
<feature type="domain" description="Thioredoxin" evidence="7">
    <location>
        <begin position="18"/>
        <end position="165"/>
    </location>
</feature>
<keyword evidence="2 6" id="KW-0049">Antioxidant</keyword>
<evidence type="ECO:0000256" key="2">
    <source>
        <dbReference type="ARBA" id="ARBA00022862"/>
    </source>
</evidence>
<evidence type="ECO:0000259" key="7">
    <source>
        <dbReference type="PROSITE" id="PS51352"/>
    </source>
</evidence>
<evidence type="ECO:0000256" key="5">
    <source>
        <dbReference type="ARBA" id="ARBA00023284"/>
    </source>
</evidence>
<dbReference type="STRING" id="889378.Spiaf_1826"/>
<dbReference type="InterPro" id="IPR002065">
    <property type="entry name" value="TPX"/>
</dbReference>
<dbReference type="SUPFAM" id="SSF52833">
    <property type="entry name" value="Thioredoxin-like"/>
    <property type="match status" value="1"/>
</dbReference>
<keyword evidence="1 6" id="KW-0575">Peroxidase</keyword>
<dbReference type="HOGENOM" id="CLU_042529_12_2_12"/>
<evidence type="ECO:0000256" key="6">
    <source>
        <dbReference type="HAMAP-Rule" id="MF_00269"/>
    </source>
</evidence>
<organism evidence="8 9">
    <name type="scientific">Spirochaeta africana (strain ATCC 700263 / DSM 8902 / Z-7692)</name>
    <dbReference type="NCBI Taxonomy" id="889378"/>
    <lineage>
        <taxon>Bacteria</taxon>
        <taxon>Pseudomonadati</taxon>
        <taxon>Spirochaetota</taxon>
        <taxon>Spirochaetia</taxon>
        <taxon>Spirochaetales</taxon>
        <taxon>Spirochaetaceae</taxon>
        <taxon>Spirochaeta</taxon>
    </lineage>
</organism>
<dbReference type="Gene3D" id="3.40.30.10">
    <property type="entry name" value="Glutaredoxin"/>
    <property type="match status" value="1"/>
</dbReference>
<comment type="miscellaneous">
    <text evidence="6">The active site is a conserved redox-active cysteine residue, the peroxidatic cysteine (C(P)), which makes the nucleophilic attack on the peroxide substrate. The peroxide oxidizes the C(P)-SH to cysteine sulfenic acid (C(P)-SOH), which then reacts with another cysteine residue, the resolving cysteine (C(R)), to form a disulfide bridge. The disulfide is subsequently reduced by an appropriate electron donor to complete the catalytic cycle. In this atypical 2-Cys peroxiredoxin, C(R) is present in the same subunit to form an intramolecular disulfide. The disulfide is subsequently reduced by thioredoxin.</text>
</comment>
<reference evidence="9" key="1">
    <citation type="journal article" date="2013" name="Stand. Genomic Sci.">
        <title>Complete genome sequence of the halophilic bacterium Spirochaeta africana type strain (Z-7692(T)) from the alkaline Lake Magadi in the East African Rift.</title>
        <authorList>
            <person name="Liolos K."/>
            <person name="Abt B."/>
            <person name="Scheuner C."/>
            <person name="Teshima H."/>
            <person name="Held B."/>
            <person name="Lapidus A."/>
            <person name="Nolan M."/>
            <person name="Lucas S."/>
            <person name="Deshpande S."/>
            <person name="Cheng J.F."/>
            <person name="Tapia R."/>
            <person name="Goodwin L.A."/>
            <person name="Pitluck S."/>
            <person name="Pagani I."/>
            <person name="Ivanova N."/>
            <person name="Mavromatis K."/>
            <person name="Mikhailova N."/>
            <person name="Huntemann M."/>
            <person name="Pati A."/>
            <person name="Chen A."/>
            <person name="Palaniappan K."/>
            <person name="Land M."/>
            <person name="Rohde M."/>
            <person name="Tindall B.J."/>
            <person name="Detter J.C."/>
            <person name="Goker M."/>
            <person name="Bristow J."/>
            <person name="Eisen J.A."/>
            <person name="Markowitz V."/>
            <person name="Hugenholtz P."/>
            <person name="Woyke T."/>
            <person name="Klenk H.P."/>
            <person name="Kyrpides N.C."/>
        </authorList>
    </citation>
    <scope>NUCLEOTIDE SEQUENCE</scope>
    <source>
        <strain evidence="9">ATCC 700263 / DSM 8902 / Z-7692</strain>
    </source>
</reference>
<dbReference type="PROSITE" id="PS01265">
    <property type="entry name" value="TPX"/>
    <property type="match status" value="1"/>
</dbReference>
<comment type="subunit">
    <text evidence="6">Homodimer.</text>
</comment>
<gene>
    <name evidence="6" type="primary">tpx</name>
    <name evidence="8" type="ordered locus">Spiaf_1826</name>
</gene>
<dbReference type="EC" id="1.11.1.24" evidence="6"/>
<dbReference type="PANTHER" id="PTHR43110">
    <property type="entry name" value="THIOL PEROXIDASE"/>
    <property type="match status" value="1"/>
</dbReference>
<dbReference type="PANTHER" id="PTHR43110:SF1">
    <property type="entry name" value="THIOL PEROXIDASE"/>
    <property type="match status" value="1"/>
</dbReference>
<evidence type="ECO:0000256" key="3">
    <source>
        <dbReference type="ARBA" id="ARBA00023002"/>
    </source>
</evidence>
<evidence type="ECO:0000313" key="9">
    <source>
        <dbReference type="Proteomes" id="UP000007383"/>
    </source>
</evidence>
<keyword evidence="9" id="KW-1185">Reference proteome</keyword>
<dbReference type="Proteomes" id="UP000007383">
    <property type="component" value="Chromosome"/>
</dbReference>
<dbReference type="InterPro" id="IPR013740">
    <property type="entry name" value="Redoxin"/>
</dbReference>
<dbReference type="eggNOG" id="COG2077">
    <property type="taxonomic scope" value="Bacteria"/>
</dbReference>
<dbReference type="PROSITE" id="PS51352">
    <property type="entry name" value="THIOREDOXIN_2"/>
    <property type="match status" value="1"/>
</dbReference>
<dbReference type="OrthoDB" id="9781543at2"/>
<evidence type="ECO:0000256" key="4">
    <source>
        <dbReference type="ARBA" id="ARBA00023157"/>
    </source>
</evidence>
<accession>H9UK40</accession>
<keyword evidence="3 6" id="KW-0560">Oxidoreductase</keyword>
<evidence type="ECO:0000313" key="8">
    <source>
        <dbReference type="EMBL" id="AFG37883.1"/>
    </source>
</evidence>
<dbReference type="PATRIC" id="fig|889378.3.peg.1815"/>
<proteinExistence type="inferred from homology"/>
<keyword evidence="4 6" id="KW-1015">Disulfide bond</keyword>
<comment type="catalytic activity">
    <reaction evidence="6">
        <text>a hydroperoxide + [thioredoxin]-dithiol = an alcohol + [thioredoxin]-disulfide + H2O</text>
        <dbReference type="Rhea" id="RHEA:62620"/>
        <dbReference type="Rhea" id="RHEA-COMP:10698"/>
        <dbReference type="Rhea" id="RHEA-COMP:10700"/>
        <dbReference type="ChEBI" id="CHEBI:15377"/>
        <dbReference type="ChEBI" id="CHEBI:29950"/>
        <dbReference type="ChEBI" id="CHEBI:30879"/>
        <dbReference type="ChEBI" id="CHEBI:35924"/>
        <dbReference type="ChEBI" id="CHEBI:50058"/>
        <dbReference type="EC" id="1.11.1.24"/>
    </reaction>
</comment>
<name>H9UK40_SPIAZ</name>
<dbReference type="InterPro" id="IPR018219">
    <property type="entry name" value="Tpx_CS"/>
</dbReference>
<dbReference type="InterPro" id="IPR013766">
    <property type="entry name" value="Thioredoxin_domain"/>
</dbReference>
<comment type="function">
    <text evidence="6">Thiol-specific peroxidase that catalyzes the reduction of hydrogen peroxide and organic hydroperoxides to water and alcohols, respectively. Plays a role in cell protection against oxidative stress by detoxifying peroxides.</text>
</comment>
<dbReference type="Pfam" id="PF08534">
    <property type="entry name" value="Redoxin"/>
    <property type="match status" value="1"/>
</dbReference>
<dbReference type="AlphaFoldDB" id="H9UK40"/>
<keyword evidence="5 6" id="KW-0676">Redox-active center</keyword>
<dbReference type="RefSeq" id="WP_014455866.1">
    <property type="nucleotide sequence ID" value="NC_017098.1"/>
</dbReference>
<dbReference type="NCBIfam" id="NF001808">
    <property type="entry name" value="PRK00522.1"/>
    <property type="match status" value="1"/>
</dbReference>
<dbReference type="InterPro" id="IPR050455">
    <property type="entry name" value="Tpx_Peroxidase_subfamily"/>
</dbReference>
<dbReference type="GO" id="GO:0008379">
    <property type="term" value="F:thioredoxin peroxidase activity"/>
    <property type="evidence" value="ECO:0007669"/>
    <property type="project" value="UniProtKB-UniRule"/>
</dbReference>
<dbReference type="KEGG" id="sfc:Spiaf_1826"/>
<comment type="similarity">
    <text evidence="6">Belongs to the peroxiredoxin family. Tpx subfamily.</text>
</comment>
<evidence type="ECO:0000256" key="1">
    <source>
        <dbReference type="ARBA" id="ARBA00022559"/>
    </source>
</evidence>
<dbReference type="CDD" id="cd03014">
    <property type="entry name" value="PRX_Atyp2cys"/>
    <property type="match status" value="1"/>
</dbReference>
<protein>
    <recommendedName>
        <fullName evidence="6">Thiol peroxidase</fullName>
        <shortName evidence="6">Tpx</shortName>
        <ecNumber evidence="6">1.11.1.24</ecNumber>
    </recommendedName>
    <alternativeName>
        <fullName evidence="6">Peroxiredoxin tpx</fullName>
        <shortName evidence="6">Prx</shortName>
    </alternativeName>
    <alternativeName>
        <fullName evidence="6">Thioredoxin peroxidase</fullName>
    </alternativeName>
    <alternativeName>
        <fullName evidence="6">Thioredoxin-dependent peroxiredoxin</fullName>
    </alternativeName>
</protein>
<dbReference type="HAMAP" id="MF_00269">
    <property type="entry name" value="Tpx"/>
    <property type="match status" value="1"/>
</dbReference>